<comment type="caution">
    <text evidence="7">The sequence shown here is derived from an EMBL/GenBank/DDBJ whole genome shotgun (WGS) entry which is preliminary data.</text>
</comment>
<dbReference type="InterPro" id="IPR036420">
    <property type="entry name" value="BRCT_dom_sf"/>
</dbReference>
<dbReference type="InterPro" id="IPR001357">
    <property type="entry name" value="BRCT_dom"/>
</dbReference>
<keyword evidence="2 4" id="KW-0698">rRNA processing</keyword>
<dbReference type="FunFam" id="3.40.50.10190:FF:000002">
    <property type="entry name" value="Pescadillo homolog"/>
    <property type="match status" value="1"/>
</dbReference>
<evidence type="ECO:0000259" key="6">
    <source>
        <dbReference type="PROSITE" id="PS50172"/>
    </source>
</evidence>
<feature type="compositionally biased region" description="Basic and acidic residues" evidence="5">
    <location>
        <begin position="541"/>
        <end position="567"/>
    </location>
</feature>
<feature type="domain" description="BRCT" evidence="6">
    <location>
        <begin position="320"/>
        <end position="414"/>
    </location>
</feature>
<organism evidence="7 8">
    <name type="scientific">Ramazzottius varieornatus</name>
    <name type="common">Water bear</name>
    <name type="synonym">Tardigrade</name>
    <dbReference type="NCBI Taxonomy" id="947166"/>
    <lineage>
        <taxon>Eukaryota</taxon>
        <taxon>Metazoa</taxon>
        <taxon>Ecdysozoa</taxon>
        <taxon>Tardigrada</taxon>
        <taxon>Eutardigrada</taxon>
        <taxon>Parachela</taxon>
        <taxon>Hypsibioidea</taxon>
        <taxon>Ramazzottiidae</taxon>
        <taxon>Ramazzottius</taxon>
    </lineage>
</organism>
<evidence type="ECO:0000313" key="7">
    <source>
        <dbReference type="EMBL" id="GAV05911.1"/>
    </source>
</evidence>
<name>A0A1D1VXU4_RAMVA</name>
<proteinExistence type="inferred from homology"/>
<dbReference type="Pfam" id="PF16589">
    <property type="entry name" value="BRCT_2"/>
    <property type="match status" value="1"/>
</dbReference>
<dbReference type="InterPro" id="IPR010613">
    <property type="entry name" value="PES"/>
</dbReference>
<reference evidence="7 8" key="1">
    <citation type="journal article" date="2016" name="Nat. Commun.">
        <title>Extremotolerant tardigrade genome and improved radiotolerance of human cultured cells by tardigrade-unique protein.</title>
        <authorList>
            <person name="Hashimoto T."/>
            <person name="Horikawa D.D."/>
            <person name="Saito Y."/>
            <person name="Kuwahara H."/>
            <person name="Kozuka-Hata H."/>
            <person name="Shin-I T."/>
            <person name="Minakuchi Y."/>
            <person name="Ohishi K."/>
            <person name="Motoyama A."/>
            <person name="Aizu T."/>
            <person name="Enomoto A."/>
            <person name="Kondo K."/>
            <person name="Tanaka S."/>
            <person name="Hara Y."/>
            <person name="Koshikawa S."/>
            <person name="Sagara H."/>
            <person name="Miura T."/>
            <person name="Yokobori S."/>
            <person name="Miyagawa K."/>
            <person name="Suzuki Y."/>
            <person name="Kubo T."/>
            <person name="Oyama M."/>
            <person name="Kohara Y."/>
            <person name="Fujiyama A."/>
            <person name="Arakawa K."/>
            <person name="Katayama T."/>
            <person name="Toyoda A."/>
            <person name="Kunieda T."/>
        </authorList>
    </citation>
    <scope>NUCLEOTIDE SEQUENCE [LARGE SCALE GENOMIC DNA]</scope>
    <source>
        <strain evidence="7 8">YOKOZUNA-1</strain>
    </source>
</reference>
<evidence type="ECO:0000313" key="8">
    <source>
        <dbReference type="Proteomes" id="UP000186922"/>
    </source>
</evidence>
<dbReference type="GO" id="GO:0000463">
    <property type="term" value="P:maturation of LSU-rRNA from tricistronic rRNA transcript (SSU-rRNA, 5.8S rRNA, LSU-rRNA)"/>
    <property type="evidence" value="ECO:0007669"/>
    <property type="project" value="UniProtKB-UniRule"/>
</dbReference>
<dbReference type="SUPFAM" id="SSF52113">
    <property type="entry name" value="BRCT domain"/>
    <property type="match status" value="1"/>
</dbReference>
<dbReference type="PANTHER" id="PTHR12221:SF6">
    <property type="entry name" value="PESCADILLO HOMOLOG"/>
    <property type="match status" value="1"/>
</dbReference>
<dbReference type="STRING" id="947166.A0A1D1VXU4"/>
<dbReference type="PROSITE" id="PS50172">
    <property type="entry name" value="BRCT"/>
    <property type="match status" value="1"/>
</dbReference>
<dbReference type="AlphaFoldDB" id="A0A1D1VXU4"/>
<dbReference type="PANTHER" id="PTHR12221">
    <property type="entry name" value="PESCADILLO - RELATED"/>
    <property type="match status" value="1"/>
</dbReference>
<protein>
    <recommendedName>
        <fullName evidence="4">Pescadillo homolog</fullName>
    </recommendedName>
</protein>
<feature type="compositionally biased region" description="Basic and acidic residues" evidence="5">
    <location>
        <begin position="485"/>
        <end position="513"/>
    </location>
</feature>
<dbReference type="CDD" id="cd17709">
    <property type="entry name" value="BRCT_pescadillo_like"/>
    <property type="match status" value="1"/>
</dbReference>
<keyword evidence="8" id="KW-1185">Reference proteome</keyword>
<dbReference type="GO" id="GO:0005654">
    <property type="term" value="C:nucleoplasm"/>
    <property type="evidence" value="ECO:0007669"/>
    <property type="project" value="UniProtKB-SubCell"/>
</dbReference>
<sequence length="567" mass="65397">MGKMKKQHSSGIATQYISRSQAVKKLQISLKDFRRLCILKGIYPNEPKNKKKANKGSTAVRTFYYAKDIQFLAHEPIIQKFRDFKVFMKKLKRADVYNDPASTARLKRNKPVYKLDHVVKERYPTFADAVRDLDDCLSMCYLFATFSKSKSTPERILRLCRRLTVEFMHYVIAAKALRKVFVSIKGIYYQADVQGQTVTWIVPHSLPSHQPADVDFKVMLTFTEFYVTMLGFVNFNLYTQMNLLYPPKLAGEDEVNRADDRDFVSTEENLRERVFALNQSLATAMSSVEEEVQMDEFPAATETDASAVEKARQEFEQNKKIGTLFEGKKFFLNREVPREMMVFLIRACGGECSWDRTTAFGATFDEEDKSIAYQLVDRPMEKKQQVINRYYLQPQWVFDSINARRLLPVEPYFVGQKLPPHLSPFVDNSQYQPITAPVILPATGFRAPDIGQDKDEEVSESEDEEGNDADSKAQQPSRKKLRKAVAQEKPEMAVRRGIAKVEDKKKAAEQEAAEERRLAILTIPKKRKRLFDQIMYSKKAQQKEARKLNSKRKAIESEVVETKKAKV</sequence>
<feature type="compositionally biased region" description="Acidic residues" evidence="5">
    <location>
        <begin position="454"/>
        <end position="468"/>
    </location>
</feature>
<keyword evidence="1 4" id="KW-0690">Ribosome biogenesis</keyword>
<dbReference type="Pfam" id="PF06732">
    <property type="entry name" value="Pescadillo_N"/>
    <property type="match status" value="1"/>
</dbReference>
<dbReference type="Proteomes" id="UP000186922">
    <property type="component" value="Unassembled WGS sequence"/>
</dbReference>
<dbReference type="GO" id="GO:0003723">
    <property type="term" value="F:RNA binding"/>
    <property type="evidence" value="ECO:0007669"/>
    <property type="project" value="TreeGrafter"/>
</dbReference>
<feature type="region of interest" description="Disordered" evidence="5">
    <location>
        <begin position="445"/>
        <end position="513"/>
    </location>
</feature>
<dbReference type="HAMAP" id="MF_03028">
    <property type="entry name" value="Pescadillo"/>
    <property type="match status" value="1"/>
</dbReference>
<dbReference type="Gene3D" id="3.40.50.10190">
    <property type="entry name" value="BRCT domain"/>
    <property type="match status" value="1"/>
</dbReference>
<comment type="subcellular location">
    <subcellularLocation>
        <location evidence="4">Nucleus</location>
        <location evidence="4">Nucleolus</location>
    </subcellularLocation>
    <subcellularLocation>
        <location evidence="4">Nucleus</location>
        <location evidence="4">Nucleoplasm</location>
    </subcellularLocation>
</comment>
<feature type="region of interest" description="Disordered" evidence="5">
    <location>
        <begin position="538"/>
        <end position="567"/>
    </location>
</feature>
<evidence type="ECO:0000256" key="2">
    <source>
        <dbReference type="ARBA" id="ARBA00022552"/>
    </source>
</evidence>
<evidence type="ECO:0000256" key="1">
    <source>
        <dbReference type="ARBA" id="ARBA00022517"/>
    </source>
</evidence>
<dbReference type="EMBL" id="BDGG01000012">
    <property type="protein sequence ID" value="GAV05911.1"/>
    <property type="molecule type" value="Genomic_DNA"/>
</dbReference>
<evidence type="ECO:0000256" key="4">
    <source>
        <dbReference type="HAMAP-Rule" id="MF_03028"/>
    </source>
</evidence>
<comment type="similarity">
    <text evidence="4">Belongs to the pescadillo family.</text>
</comment>
<accession>A0A1D1VXU4</accession>
<dbReference type="OrthoDB" id="10264910at2759"/>
<dbReference type="GO" id="GO:0070545">
    <property type="term" value="C:PeBoW complex"/>
    <property type="evidence" value="ECO:0007669"/>
    <property type="project" value="TreeGrafter"/>
</dbReference>
<dbReference type="GO" id="GO:0000466">
    <property type="term" value="P:maturation of 5.8S rRNA from tricistronic rRNA transcript (SSU-rRNA, 5.8S rRNA, LSU-rRNA)"/>
    <property type="evidence" value="ECO:0007669"/>
    <property type="project" value="UniProtKB-UniRule"/>
</dbReference>
<dbReference type="GO" id="GO:0043021">
    <property type="term" value="F:ribonucleoprotein complex binding"/>
    <property type="evidence" value="ECO:0007669"/>
    <property type="project" value="UniProtKB-UniRule"/>
</dbReference>
<keyword evidence="3 4" id="KW-0539">Nucleus</keyword>
<evidence type="ECO:0000256" key="5">
    <source>
        <dbReference type="SAM" id="MobiDB-lite"/>
    </source>
</evidence>
<dbReference type="GO" id="GO:0030687">
    <property type="term" value="C:preribosome, large subunit precursor"/>
    <property type="evidence" value="ECO:0007669"/>
    <property type="project" value="UniProtKB-UniRule"/>
</dbReference>
<comment type="function">
    <text evidence="4">Required for maturation of ribosomal RNAs and formation of the large ribosomal subunit.</text>
</comment>
<gene>
    <name evidence="7" type="primary">RvY_15967-1</name>
    <name evidence="7" type="synonym">RvY_15967.1</name>
    <name evidence="7" type="ORF">RvY_15967</name>
</gene>
<evidence type="ECO:0000256" key="3">
    <source>
        <dbReference type="ARBA" id="ARBA00023242"/>
    </source>
</evidence>